<keyword evidence="1" id="KW-0472">Membrane</keyword>
<keyword evidence="1" id="KW-1133">Transmembrane helix</keyword>
<organism evidence="2 3">
    <name type="scientific">Mycoplasma yeatsii</name>
    <dbReference type="NCBI Taxonomy" id="51365"/>
    <lineage>
        <taxon>Bacteria</taxon>
        <taxon>Bacillati</taxon>
        <taxon>Mycoplasmatota</taxon>
        <taxon>Mollicutes</taxon>
        <taxon>Mycoplasmataceae</taxon>
        <taxon>Mycoplasma</taxon>
    </lineage>
</organism>
<feature type="transmembrane region" description="Helical" evidence="1">
    <location>
        <begin position="266"/>
        <end position="290"/>
    </location>
</feature>
<dbReference type="EMBL" id="JAUSWP010000001">
    <property type="protein sequence ID" value="MDQ0567478.1"/>
    <property type="molecule type" value="Genomic_DNA"/>
</dbReference>
<feature type="transmembrane region" description="Helical" evidence="1">
    <location>
        <begin position="138"/>
        <end position="156"/>
    </location>
</feature>
<feature type="transmembrane region" description="Helical" evidence="1">
    <location>
        <begin position="22"/>
        <end position="42"/>
    </location>
</feature>
<protein>
    <recommendedName>
        <fullName evidence="4">Transmembrane protein</fullName>
    </recommendedName>
</protein>
<proteinExistence type="predicted"/>
<dbReference type="RefSeq" id="WP_307443962.1">
    <property type="nucleotide sequence ID" value="NZ_JAUSWP010000001.1"/>
</dbReference>
<gene>
    <name evidence="2" type="ORF">J2Z63_000099</name>
</gene>
<name>A0ABU0NDF6_9MOLU</name>
<reference evidence="2" key="1">
    <citation type="submission" date="2023-07" db="EMBL/GenBank/DDBJ databases">
        <title>Genomic Encyclopedia of Type Strains, Phase IV (KMG-IV): sequencing the most valuable type-strain genomes for metagenomic binning, comparative biology and taxonomic classification.</title>
        <authorList>
            <person name="Goeker M."/>
        </authorList>
    </citation>
    <scope>NUCLEOTIDE SEQUENCE [LARGE SCALE GENOMIC DNA]</scope>
    <source>
        <strain evidence="2">DSM 22019</strain>
    </source>
</reference>
<feature type="transmembrane region" description="Helical" evidence="1">
    <location>
        <begin position="63"/>
        <end position="86"/>
    </location>
</feature>
<evidence type="ECO:0008006" key="4">
    <source>
        <dbReference type="Google" id="ProtNLM"/>
    </source>
</evidence>
<feature type="transmembrane region" description="Helical" evidence="1">
    <location>
        <begin position="98"/>
        <end position="117"/>
    </location>
</feature>
<accession>A0ABU0NDF6</accession>
<evidence type="ECO:0000313" key="2">
    <source>
        <dbReference type="EMBL" id="MDQ0567478.1"/>
    </source>
</evidence>
<keyword evidence="3" id="KW-1185">Reference proteome</keyword>
<dbReference type="Proteomes" id="UP001236620">
    <property type="component" value="Unassembled WGS sequence"/>
</dbReference>
<evidence type="ECO:0000313" key="3">
    <source>
        <dbReference type="Proteomes" id="UP001236620"/>
    </source>
</evidence>
<keyword evidence="1" id="KW-0812">Transmembrane</keyword>
<sequence length="323" mass="36914">MNNNAGYRVNPHSGRFILTKGWIMFAQVFGSLLGVIGLVYSLTLLSKIDYSKTIPEYKLGIPILFAIVTYSLWRTIATAFVIVRFLKKSTDDEFISNRYILASLSLNVGGFLTPWLLTSLPNIQTESTIKPKWFLSRVFSVITSVGSIIFLSTLIWQLHKATNGDILSAFNQSNPFYVPTIVSISISVLFILIGLPTIILYYNKNSQEQFEGDTSTSKAMRVFAYFYLILTTIELLFVMLASLLRLLGGLADLFKELSSDSDPLKFFRVLFTLVRIILQIIYVLFLMRIIAETIRGIWQRDGIVKIRVYDRLKEREQLLTNRR</sequence>
<evidence type="ECO:0000256" key="1">
    <source>
        <dbReference type="SAM" id="Phobius"/>
    </source>
</evidence>
<feature type="transmembrane region" description="Helical" evidence="1">
    <location>
        <begin position="222"/>
        <end position="246"/>
    </location>
</feature>
<comment type="caution">
    <text evidence="2">The sequence shown here is derived from an EMBL/GenBank/DDBJ whole genome shotgun (WGS) entry which is preliminary data.</text>
</comment>
<feature type="transmembrane region" description="Helical" evidence="1">
    <location>
        <begin position="176"/>
        <end position="202"/>
    </location>
</feature>